<evidence type="ECO:0000256" key="3">
    <source>
        <dbReference type="ARBA" id="ARBA00023002"/>
    </source>
</evidence>
<dbReference type="PIRSF" id="PIRSF036497">
    <property type="entry name" value="HDH_short"/>
    <property type="match status" value="1"/>
</dbReference>
<keyword evidence="8" id="KW-1185">Reference proteome</keyword>
<comment type="pathway">
    <text evidence="4">Amino-acid biosynthesis; L-methionine biosynthesis via de novo pathway; L-homoserine from L-aspartate: step 3/3.</text>
</comment>
<keyword evidence="4" id="KW-0791">Threonine biosynthesis</keyword>
<evidence type="ECO:0000313" key="8">
    <source>
        <dbReference type="Proteomes" id="UP000828924"/>
    </source>
</evidence>
<dbReference type="PANTHER" id="PTHR43331">
    <property type="entry name" value="HOMOSERINE DEHYDROGENASE"/>
    <property type="match status" value="1"/>
</dbReference>
<sequence length="340" mass="34861">MRGTAVVLSGYGPVGRAYTDHLLSSGSELARLYGVRPRVAAVRTGTAECLPPDDGRPPPPRASWRPLLPLAETLQLTGAAVLAQAVPSTPEVRDQAAEDAIAALRAGVHVVTATKSHLLSHWRQLAEAARAGGALIRISGATGAALPAGDLARVGVRGLGCRSVRACPNGTATFVLDRLAAGDSLAAAVAEAQRRGIAEADPTADLSGSDAATKTRLLAALLWGWDVSAVQTHLEGVDEHTVRTARAAAVAGRRLRAVATAEADDPHVVRVRLEETGPGDPLYALAGPEKAVVYRCPEAGDITVSGGRSSPLGAALAMVKDTLDVTAPARTGFGSVPHLG</sequence>
<keyword evidence="4" id="KW-0486">Methionine biosynthesis</keyword>
<evidence type="ECO:0000313" key="7">
    <source>
        <dbReference type="EMBL" id="UNM13849.1"/>
    </source>
</evidence>
<evidence type="ECO:0000256" key="4">
    <source>
        <dbReference type="RuleBase" id="RU000579"/>
    </source>
</evidence>
<dbReference type="InterPro" id="IPR019811">
    <property type="entry name" value="HDH_CS"/>
</dbReference>
<comment type="pathway">
    <text evidence="4">Amino-acid biosynthesis; L-threonine biosynthesis; L-threonine from L-aspartate: step 3/5.</text>
</comment>
<dbReference type="SUPFAM" id="SSF51735">
    <property type="entry name" value="NAD(P)-binding Rossmann-fold domains"/>
    <property type="match status" value="1"/>
</dbReference>
<keyword evidence="4" id="KW-0521">NADP</keyword>
<feature type="domain" description="Homoserine dehydrogenase catalytic" evidence="6">
    <location>
        <begin position="156"/>
        <end position="323"/>
    </location>
</feature>
<reference evidence="7 8" key="1">
    <citation type="submission" date="2021-03" db="EMBL/GenBank/DDBJ databases">
        <title>Complete genome of Streptomyces formicae strain 1H-GS9 (DSM 100524).</title>
        <authorList>
            <person name="Atanasov K.E."/>
            <person name="Altabella T."/>
            <person name="Ferrer A."/>
        </authorList>
    </citation>
    <scope>NUCLEOTIDE SEQUENCE [LARGE SCALE GENOMIC DNA]</scope>
    <source>
        <strain evidence="7 8">1H-GS9</strain>
    </source>
</reference>
<comment type="catalytic activity">
    <reaction evidence="4">
        <text>L-homoserine + NADP(+) = L-aspartate 4-semialdehyde + NADPH + H(+)</text>
        <dbReference type="Rhea" id="RHEA:15761"/>
        <dbReference type="ChEBI" id="CHEBI:15378"/>
        <dbReference type="ChEBI" id="CHEBI:57476"/>
        <dbReference type="ChEBI" id="CHEBI:57783"/>
        <dbReference type="ChEBI" id="CHEBI:58349"/>
        <dbReference type="ChEBI" id="CHEBI:537519"/>
        <dbReference type="EC" id="1.1.1.3"/>
    </reaction>
</comment>
<gene>
    <name evidence="7" type="ORF">J4032_22405</name>
</gene>
<dbReference type="EMBL" id="CP071872">
    <property type="protein sequence ID" value="UNM13849.1"/>
    <property type="molecule type" value="Genomic_DNA"/>
</dbReference>
<name>A0ABY3WMK2_9ACTN</name>
<protein>
    <recommendedName>
        <fullName evidence="2 4">Homoserine dehydrogenase</fullName>
        <ecNumber evidence="2 4">1.1.1.3</ecNumber>
    </recommendedName>
</protein>
<dbReference type="InterPro" id="IPR022697">
    <property type="entry name" value="HDH_short"/>
</dbReference>
<evidence type="ECO:0000256" key="5">
    <source>
        <dbReference type="RuleBase" id="RU004171"/>
    </source>
</evidence>
<dbReference type="EC" id="1.1.1.3" evidence="2 4"/>
<evidence type="ECO:0000259" key="6">
    <source>
        <dbReference type="Pfam" id="PF00742"/>
    </source>
</evidence>
<dbReference type="PANTHER" id="PTHR43331:SF1">
    <property type="entry name" value="HOMOSERINE DEHYDROGENASE"/>
    <property type="match status" value="1"/>
</dbReference>
<keyword evidence="4" id="KW-0028">Amino-acid biosynthesis</keyword>
<dbReference type="InterPro" id="IPR001342">
    <property type="entry name" value="HDH_cat"/>
</dbReference>
<dbReference type="RefSeq" id="WP_242332772.1">
    <property type="nucleotide sequence ID" value="NZ_CP071872.1"/>
</dbReference>
<accession>A0ABY3WMK2</accession>
<comment type="similarity">
    <text evidence="1 5">Belongs to the homoserine dehydrogenase family.</text>
</comment>
<dbReference type="SUPFAM" id="SSF55347">
    <property type="entry name" value="Glyceraldehyde-3-phosphate dehydrogenase-like, C-terminal domain"/>
    <property type="match status" value="1"/>
</dbReference>
<dbReference type="InterPro" id="IPR036291">
    <property type="entry name" value="NAD(P)-bd_dom_sf"/>
</dbReference>
<dbReference type="Proteomes" id="UP000828924">
    <property type="component" value="Chromosome"/>
</dbReference>
<dbReference type="Gene3D" id="3.30.360.10">
    <property type="entry name" value="Dihydrodipicolinate Reductase, domain 2"/>
    <property type="match status" value="1"/>
</dbReference>
<dbReference type="Pfam" id="PF00742">
    <property type="entry name" value="Homoserine_dh"/>
    <property type="match status" value="1"/>
</dbReference>
<dbReference type="Gene3D" id="3.40.50.720">
    <property type="entry name" value="NAD(P)-binding Rossmann-like Domain"/>
    <property type="match status" value="1"/>
</dbReference>
<dbReference type="PROSITE" id="PS01042">
    <property type="entry name" value="HOMOSER_DHGENASE"/>
    <property type="match status" value="1"/>
</dbReference>
<keyword evidence="3 4" id="KW-0560">Oxidoreductase</keyword>
<proteinExistence type="inferred from homology"/>
<evidence type="ECO:0000256" key="1">
    <source>
        <dbReference type="ARBA" id="ARBA00006753"/>
    </source>
</evidence>
<evidence type="ECO:0000256" key="2">
    <source>
        <dbReference type="ARBA" id="ARBA00013213"/>
    </source>
</evidence>
<organism evidence="7 8">
    <name type="scientific">Streptomyces formicae</name>
    <dbReference type="NCBI Taxonomy" id="1616117"/>
    <lineage>
        <taxon>Bacteria</taxon>
        <taxon>Bacillati</taxon>
        <taxon>Actinomycetota</taxon>
        <taxon>Actinomycetes</taxon>
        <taxon>Kitasatosporales</taxon>
        <taxon>Streptomycetaceae</taxon>
        <taxon>Streptomyces</taxon>
    </lineage>
</organism>